<reference evidence="1 2" key="1">
    <citation type="submission" date="2013-12" db="EMBL/GenBank/DDBJ databases">
        <title>Complete genome sequence of Rhizobium etli bv. mimosae IE4771.</title>
        <authorList>
            <person name="Bustos P."/>
            <person name="Santamaria R.I."/>
            <person name="Lozano L."/>
            <person name="Ormeno-Orrillo E."/>
            <person name="Rogel M.A."/>
            <person name="Romero D."/>
            <person name="Cevallos M.A."/>
            <person name="Martinez-Romero E."/>
            <person name="Gonzalez V."/>
        </authorList>
    </citation>
    <scope>NUCLEOTIDE SEQUENCE [LARGE SCALE GENOMIC DNA]</scope>
    <source>
        <strain evidence="1 2">IE4771</strain>
    </source>
</reference>
<dbReference type="InterPro" id="IPR018511">
    <property type="entry name" value="Hemolysin-typ_Ca-bd_CS"/>
</dbReference>
<protein>
    <submittedName>
        <fullName evidence="1">Serralysin-like metalloprotease domain-containing protein</fullName>
    </submittedName>
</protein>
<dbReference type="PROSITE" id="PS00330">
    <property type="entry name" value="HEMOLYSIN_CALCIUM"/>
    <property type="match status" value="1"/>
</dbReference>
<evidence type="ECO:0000313" key="1">
    <source>
        <dbReference type="EMBL" id="AIC28082.1"/>
    </source>
</evidence>
<dbReference type="Gene3D" id="2.150.10.10">
    <property type="entry name" value="Serralysin-like metalloprotease, C-terminal"/>
    <property type="match status" value="1"/>
</dbReference>
<dbReference type="KEGG" id="rei:IE4771_CH02988"/>
<keyword evidence="1" id="KW-0482">Metalloprotease</keyword>
<dbReference type="SUPFAM" id="SSF51120">
    <property type="entry name" value="beta-Roll"/>
    <property type="match status" value="1"/>
</dbReference>
<dbReference type="HOGENOM" id="CLU_589078_0_0_5"/>
<proteinExistence type="predicted"/>
<evidence type="ECO:0000313" key="2">
    <source>
        <dbReference type="Proteomes" id="UP000027180"/>
    </source>
</evidence>
<dbReference type="GO" id="GO:0005509">
    <property type="term" value="F:calcium ion binding"/>
    <property type="evidence" value="ECO:0007669"/>
    <property type="project" value="InterPro"/>
</dbReference>
<dbReference type="Pfam" id="PF00353">
    <property type="entry name" value="HemolysinCabind"/>
    <property type="match status" value="3"/>
</dbReference>
<gene>
    <name evidence="1" type="ORF">IE4771_CH02988</name>
</gene>
<dbReference type="PRINTS" id="PR00313">
    <property type="entry name" value="CABNDNGRPT"/>
</dbReference>
<dbReference type="InterPro" id="IPR001343">
    <property type="entry name" value="Hemolysn_Ca-bd"/>
</dbReference>
<name>A0A060I2S0_RHIET</name>
<accession>A0A060I2S0</accession>
<keyword evidence="1" id="KW-0378">Hydrolase</keyword>
<dbReference type="InterPro" id="IPR011049">
    <property type="entry name" value="Serralysin-like_metalloprot_C"/>
</dbReference>
<sequence length="423" mass="45824">MPWEPCPPLTFQHVANTMKSTPGSFLVKYDPVVLDLKCVIDVDGTVSHYSFQQALMHEIIHAVVAYDDGENNGVPPDFKRGENYDYVGDTVELEQKIAREMSENSSYYDPLFAERASYHSTLFEDQVAQLGVGVGESLTFGDRVGLVLVDDLGEAGLSGGNAIDTSDRDYPVLLIGLGGNDTIQAGVGNDYLYGGNNLDDLFGGGGEDWLAGNDDADKLFGEAGSDYLLGGEGNDVLIGGTGKTEQLNLSTLHPEWYDGETDYLMGGEGSDTFYIFATEGFYGSVTSNQATWDAIRKSDWIDGTDNDYVANIQITQDGVWGNFALTSGMVDAARSGYTGDPYVFGSATFTGQGTFQRDVLGKMIDGFFVVYTDVVDAKKILAVIENFAVPEEQQLIADSSFASDGLELWMQSKQQSVDLDVLV</sequence>
<keyword evidence="1" id="KW-0645">Protease</keyword>
<dbReference type="AlphaFoldDB" id="A0A060I2S0"/>
<organism evidence="1 2">
    <name type="scientific">Rhizobium etli bv. mimosae str. IE4771</name>
    <dbReference type="NCBI Taxonomy" id="1432050"/>
    <lineage>
        <taxon>Bacteria</taxon>
        <taxon>Pseudomonadati</taxon>
        <taxon>Pseudomonadota</taxon>
        <taxon>Alphaproteobacteria</taxon>
        <taxon>Hyphomicrobiales</taxon>
        <taxon>Rhizobiaceae</taxon>
        <taxon>Rhizobium/Agrobacterium group</taxon>
        <taxon>Rhizobium</taxon>
    </lineage>
</organism>
<dbReference type="Proteomes" id="UP000027180">
    <property type="component" value="Chromosome"/>
</dbReference>
<dbReference type="EMBL" id="CP006986">
    <property type="protein sequence ID" value="AIC28082.1"/>
    <property type="molecule type" value="Genomic_DNA"/>
</dbReference>
<dbReference type="GO" id="GO:0008237">
    <property type="term" value="F:metallopeptidase activity"/>
    <property type="evidence" value="ECO:0007669"/>
    <property type="project" value="UniProtKB-KW"/>
</dbReference>